<organism evidence="2 3">
    <name type="scientific">Pisum sativum</name>
    <name type="common">Garden pea</name>
    <name type="synonym">Lathyrus oleraceus</name>
    <dbReference type="NCBI Taxonomy" id="3888"/>
    <lineage>
        <taxon>Eukaryota</taxon>
        <taxon>Viridiplantae</taxon>
        <taxon>Streptophyta</taxon>
        <taxon>Embryophyta</taxon>
        <taxon>Tracheophyta</taxon>
        <taxon>Spermatophyta</taxon>
        <taxon>Magnoliopsida</taxon>
        <taxon>eudicotyledons</taxon>
        <taxon>Gunneridae</taxon>
        <taxon>Pentapetalae</taxon>
        <taxon>rosids</taxon>
        <taxon>fabids</taxon>
        <taxon>Fabales</taxon>
        <taxon>Fabaceae</taxon>
        <taxon>Papilionoideae</taxon>
        <taxon>50 kb inversion clade</taxon>
        <taxon>NPAAA clade</taxon>
        <taxon>Hologalegina</taxon>
        <taxon>IRL clade</taxon>
        <taxon>Fabeae</taxon>
        <taxon>Lathyrus</taxon>
    </lineage>
</organism>
<reference evidence="2 3" key="1">
    <citation type="journal article" date="2022" name="Nat. Genet.">
        <title>Improved pea reference genome and pan-genome highlight genomic features and evolutionary characteristics.</title>
        <authorList>
            <person name="Yang T."/>
            <person name="Liu R."/>
            <person name="Luo Y."/>
            <person name="Hu S."/>
            <person name="Wang D."/>
            <person name="Wang C."/>
            <person name="Pandey M.K."/>
            <person name="Ge S."/>
            <person name="Xu Q."/>
            <person name="Li N."/>
            <person name="Li G."/>
            <person name="Huang Y."/>
            <person name="Saxena R.K."/>
            <person name="Ji Y."/>
            <person name="Li M."/>
            <person name="Yan X."/>
            <person name="He Y."/>
            <person name="Liu Y."/>
            <person name="Wang X."/>
            <person name="Xiang C."/>
            <person name="Varshney R.K."/>
            <person name="Ding H."/>
            <person name="Gao S."/>
            <person name="Zong X."/>
        </authorList>
    </citation>
    <scope>NUCLEOTIDE SEQUENCE [LARGE SCALE GENOMIC DNA]</scope>
    <source>
        <strain evidence="2 3">cv. Zhongwan 6</strain>
    </source>
</reference>
<protein>
    <recommendedName>
        <fullName evidence="1">PB1-like domain-containing protein</fullName>
    </recommendedName>
</protein>
<sequence length="295" mass="34052">MKSRESILRYKSCHKWIQSGDSNSKHFHYIMRNIIRRNSICGLDTPLGRLSKVDEIKLKVKTHFETLFKEPTSLRPSLKDFVNHDVLAFVNEFHSKARVLKVDVDKWSYLELVGIVKELGYRKIDRIWYKDPKFGMHVLADDKCEIDIANLCWAHLSVHVYIQHSLSHPKYYDDPIDYRGLWVKGGDVQGSNVKCGYMKDGDMEDGDLHDNDVHNGDVQGGHVHYGVGQDSDAQDVEGQDGEVHDGLEKNVENSHVMNEDDSDDDIFNYDSALEIAFDDSYDNDNGIFFKRKWII</sequence>
<comment type="caution">
    <text evidence="2">The sequence shown here is derived from an EMBL/GenBank/DDBJ whole genome shotgun (WGS) entry which is preliminary data.</text>
</comment>
<dbReference type="EMBL" id="JAMSHJ010000004">
    <property type="protein sequence ID" value="KAI5423442.1"/>
    <property type="molecule type" value="Genomic_DNA"/>
</dbReference>
<evidence type="ECO:0000259" key="1">
    <source>
        <dbReference type="Pfam" id="PF26130"/>
    </source>
</evidence>
<evidence type="ECO:0000313" key="2">
    <source>
        <dbReference type="EMBL" id="KAI5423442.1"/>
    </source>
</evidence>
<gene>
    <name evidence="2" type="ORF">KIW84_046410</name>
</gene>
<accession>A0A9D5AT66</accession>
<dbReference type="Pfam" id="PF26130">
    <property type="entry name" value="PB1-like"/>
    <property type="match status" value="1"/>
</dbReference>
<dbReference type="AlphaFoldDB" id="A0A9D5AT66"/>
<keyword evidence="3" id="KW-1185">Reference proteome</keyword>
<proteinExistence type="predicted"/>
<feature type="domain" description="PB1-like" evidence="1">
    <location>
        <begin position="99"/>
        <end position="164"/>
    </location>
</feature>
<dbReference type="Proteomes" id="UP001058974">
    <property type="component" value="Chromosome 4"/>
</dbReference>
<dbReference type="InterPro" id="IPR058594">
    <property type="entry name" value="PB1-like_dom_pln"/>
</dbReference>
<name>A0A9D5AT66_PEA</name>
<evidence type="ECO:0000313" key="3">
    <source>
        <dbReference type="Proteomes" id="UP001058974"/>
    </source>
</evidence>
<dbReference type="Gramene" id="Psat04G0641000-T1">
    <property type="protein sequence ID" value="KAI5423442.1"/>
    <property type="gene ID" value="KIW84_046410"/>
</dbReference>